<sequence>SEILDNVYTGAWTNWSKGAVLGYMLTLERADANPVIALLALFVTFVGTRTWRVSCFALHGILSSEEVQDGLYHQHQAILRNSSNATSGLITLFQLLWAWRSSKPYRRIIPTITLTAIVAMAFAMASCFSSQVATGNEVLISSPRCGSLVYPDGYDNTTVLKTITLPHYKKVMKNAANYAQQCYDPDASGQLQCGTFIKKSLPINITKNAGCPFDDGICRNKNKNLVLDTGYIDSQKDLGINSPPQERFQYRNVLHCSPLVTRGYKAARNSSSGSTYTRYYYGKTSRANYTYEYKIDPIWESANVDFVVNNISPDYDISTYSAHNQNGSFSSYESNFHPIPDLQRSDADVTLIFLSAGKVTFSTKTVDDWYSATHIVARGISMYGSGNGTLSNIYGQDEPASPLACASQVQWCNSNLPENNRCTPLSGQADAFYSAQGFFKNEALKERLNWFWDFQPQLDALLSYLGSQSLKSTNSLSGGTQGPLPDNQWQLDVQNWFATMLAYMQAYAVSIVTGPSDVNLQQYVVQPNSTTERSICKNQIIVSSVHYSFSLFGIYFILVLGCLIILISYILGPVFNMLHKRYHLKGYALLEWCTNDTLQLQRLAHEELGFGTWSYTTDAIPVPKCGEPLAVLDLKDPKHPKL</sequence>
<gene>
    <name evidence="2" type="ORF">K452DRAFT_206604</name>
</gene>
<protein>
    <submittedName>
        <fullName evidence="2">Uncharacterized protein</fullName>
    </submittedName>
</protein>
<feature type="transmembrane region" description="Helical" evidence="1">
    <location>
        <begin position="547"/>
        <end position="571"/>
    </location>
</feature>
<evidence type="ECO:0000256" key="1">
    <source>
        <dbReference type="SAM" id="Phobius"/>
    </source>
</evidence>
<keyword evidence="1" id="KW-1133">Transmembrane helix</keyword>
<dbReference type="RefSeq" id="XP_033396544.1">
    <property type="nucleotide sequence ID" value="XM_033536111.1"/>
</dbReference>
<dbReference type="GeneID" id="54293607"/>
<dbReference type="Proteomes" id="UP000799438">
    <property type="component" value="Unassembled WGS sequence"/>
</dbReference>
<proteinExistence type="predicted"/>
<keyword evidence="1" id="KW-0812">Transmembrane</keyword>
<dbReference type="EMBL" id="ML995488">
    <property type="protein sequence ID" value="KAF2140831.1"/>
    <property type="molecule type" value="Genomic_DNA"/>
</dbReference>
<keyword evidence="1" id="KW-0472">Membrane</keyword>
<feature type="non-terminal residue" evidence="2">
    <location>
        <position position="642"/>
    </location>
</feature>
<evidence type="ECO:0000313" key="2">
    <source>
        <dbReference type="EMBL" id="KAF2140831.1"/>
    </source>
</evidence>
<evidence type="ECO:0000313" key="3">
    <source>
        <dbReference type="Proteomes" id="UP000799438"/>
    </source>
</evidence>
<accession>A0A6A6BEB7</accession>
<dbReference type="AlphaFoldDB" id="A0A6A6BEB7"/>
<feature type="non-terminal residue" evidence="2">
    <location>
        <position position="1"/>
    </location>
</feature>
<keyword evidence="3" id="KW-1185">Reference proteome</keyword>
<dbReference type="OrthoDB" id="3540210at2759"/>
<organism evidence="2 3">
    <name type="scientific">Aplosporella prunicola CBS 121167</name>
    <dbReference type="NCBI Taxonomy" id="1176127"/>
    <lineage>
        <taxon>Eukaryota</taxon>
        <taxon>Fungi</taxon>
        <taxon>Dikarya</taxon>
        <taxon>Ascomycota</taxon>
        <taxon>Pezizomycotina</taxon>
        <taxon>Dothideomycetes</taxon>
        <taxon>Dothideomycetes incertae sedis</taxon>
        <taxon>Botryosphaeriales</taxon>
        <taxon>Aplosporellaceae</taxon>
        <taxon>Aplosporella</taxon>
    </lineage>
</organism>
<name>A0A6A6BEB7_9PEZI</name>
<reference evidence="2" key="1">
    <citation type="journal article" date="2020" name="Stud. Mycol.">
        <title>101 Dothideomycetes genomes: a test case for predicting lifestyles and emergence of pathogens.</title>
        <authorList>
            <person name="Haridas S."/>
            <person name="Albert R."/>
            <person name="Binder M."/>
            <person name="Bloem J."/>
            <person name="Labutti K."/>
            <person name="Salamov A."/>
            <person name="Andreopoulos B."/>
            <person name="Baker S."/>
            <person name="Barry K."/>
            <person name="Bills G."/>
            <person name="Bluhm B."/>
            <person name="Cannon C."/>
            <person name="Castanera R."/>
            <person name="Culley D."/>
            <person name="Daum C."/>
            <person name="Ezra D."/>
            <person name="Gonzalez J."/>
            <person name="Henrissat B."/>
            <person name="Kuo A."/>
            <person name="Liang C."/>
            <person name="Lipzen A."/>
            <person name="Lutzoni F."/>
            <person name="Magnuson J."/>
            <person name="Mondo S."/>
            <person name="Nolan M."/>
            <person name="Ohm R."/>
            <person name="Pangilinan J."/>
            <person name="Park H.-J."/>
            <person name="Ramirez L."/>
            <person name="Alfaro M."/>
            <person name="Sun H."/>
            <person name="Tritt A."/>
            <person name="Yoshinaga Y."/>
            <person name="Zwiers L.-H."/>
            <person name="Turgeon B."/>
            <person name="Goodwin S."/>
            <person name="Spatafora J."/>
            <person name="Crous P."/>
            <person name="Grigoriev I."/>
        </authorList>
    </citation>
    <scope>NUCLEOTIDE SEQUENCE</scope>
    <source>
        <strain evidence="2">CBS 121167</strain>
    </source>
</reference>